<evidence type="ECO:0000313" key="11">
    <source>
        <dbReference type="EMBL" id="KRX04188.1"/>
    </source>
</evidence>
<organism evidence="11 12">
    <name type="scientific">Pseudocohnilembus persalinus</name>
    <name type="common">Ciliate</name>
    <dbReference type="NCBI Taxonomy" id="266149"/>
    <lineage>
        <taxon>Eukaryota</taxon>
        <taxon>Sar</taxon>
        <taxon>Alveolata</taxon>
        <taxon>Ciliophora</taxon>
        <taxon>Intramacronucleata</taxon>
        <taxon>Oligohymenophorea</taxon>
        <taxon>Scuticociliatia</taxon>
        <taxon>Philasterida</taxon>
        <taxon>Pseudocohnilembidae</taxon>
        <taxon>Pseudocohnilembus</taxon>
    </lineage>
</organism>
<keyword evidence="3 7" id="KW-0812">Transmembrane</keyword>
<evidence type="ECO:0000256" key="7">
    <source>
        <dbReference type="RuleBase" id="RU003827"/>
    </source>
</evidence>
<dbReference type="Proteomes" id="UP000054937">
    <property type="component" value="Unassembled WGS sequence"/>
</dbReference>
<sequence length="199" mass="23215">MKKVLLVLLSIVYIVQGIEFQYEMPSWKKNLCFGDSLGENINVFLELNMLDESEPNVSVKITDPKNEHLYLEPHKKIAFAFTTELEGEYEICFQKNQTNVSNFNLVYKTGVEANDYSELTGKDDIKPIEYYAQKMQDQVEVIKNEMKMLFNYSDKKSANIQDMSFRIIGFSVITLAMLVLLAIFQVQYLKQFFKKKKLI</sequence>
<feature type="transmembrane region" description="Helical" evidence="8">
    <location>
        <begin position="167"/>
        <end position="189"/>
    </location>
</feature>
<dbReference type="InterPro" id="IPR015720">
    <property type="entry name" value="Emp24-like"/>
</dbReference>
<dbReference type="AlphaFoldDB" id="A0A0V0QPQ5"/>
<comment type="caution">
    <text evidence="11">The sequence shown here is derived from an EMBL/GenBank/DDBJ whole genome shotgun (WGS) entry which is preliminary data.</text>
</comment>
<evidence type="ECO:0000256" key="1">
    <source>
        <dbReference type="ARBA" id="ARBA00004479"/>
    </source>
</evidence>
<evidence type="ECO:0000256" key="3">
    <source>
        <dbReference type="ARBA" id="ARBA00022692"/>
    </source>
</evidence>
<keyword evidence="5 8" id="KW-1133">Transmembrane helix</keyword>
<name>A0A0V0QPQ5_PSEPJ</name>
<dbReference type="GO" id="GO:0016020">
    <property type="term" value="C:membrane"/>
    <property type="evidence" value="ECO:0007669"/>
    <property type="project" value="UniProtKB-SubCell"/>
</dbReference>
<dbReference type="InParanoid" id="A0A0V0QPQ5"/>
<protein>
    <recommendedName>
        <fullName evidence="10">GOLD domain-containing protein</fullName>
    </recommendedName>
</protein>
<evidence type="ECO:0000256" key="2">
    <source>
        <dbReference type="ARBA" id="ARBA00007104"/>
    </source>
</evidence>
<evidence type="ECO:0000259" key="10">
    <source>
        <dbReference type="PROSITE" id="PS50866"/>
    </source>
</evidence>
<feature type="signal peptide" evidence="9">
    <location>
        <begin position="1"/>
        <end position="17"/>
    </location>
</feature>
<dbReference type="FunCoup" id="A0A0V0QPQ5">
    <property type="interactions" value="1"/>
</dbReference>
<evidence type="ECO:0000256" key="8">
    <source>
        <dbReference type="SAM" id="Phobius"/>
    </source>
</evidence>
<keyword evidence="4 9" id="KW-0732">Signal</keyword>
<feature type="chain" id="PRO_5006867536" description="GOLD domain-containing protein" evidence="9">
    <location>
        <begin position="18"/>
        <end position="199"/>
    </location>
</feature>
<dbReference type="SMART" id="SM01190">
    <property type="entry name" value="EMP24_GP25L"/>
    <property type="match status" value="1"/>
</dbReference>
<feature type="domain" description="GOLD" evidence="10">
    <location>
        <begin position="30"/>
        <end position="134"/>
    </location>
</feature>
<dbReference type="PANTHER" id="PTHR22811">
    <property type="entry name" value="TRANSMEMBRANE EMP24 DOMAIN-CONTAINING PROTEIN"/>
    <property type="match status" value="1"/>
</dbReference>
<evidence type="ECO:0000256" key="4">
    <source>
        <dbReference type="ARBA" id="ARBA00022729"/>
    </source>
</evidence>
<dbReference type="OMA" id="TKDFAFM"/>
<dbReference type="OrthoDB" id="759142at2759"/>
<gene>
    <name evidence="11" type="ORF">PPERSA_11312</name>
</gene>
<evidence type="ECO:0000256" key="6">
    <source>
        <dbReference type="ARBA" id="ARBA00023136"/>
    </source>
</evidence>
<dbReference type="EMBL" id="LDAU01000120">
    <property type="protein sequence ID" value="KRX04188.1"/>
    <property type="molecule type" value="Genomic_DNA"/>
</dbReference>
<dbReference type="Pfam" id="PF01105">
    <property type="entry name" value="EMP24_GP25L"/>
    <property type="match status" value="1"/>
</dbReference>
<evidence type="ECO:0000256" key="9">
    <source>
        <dbReference type="SAM" id="SignalP"/>
    </source>
</evidence>
<comment type="similarity">
    <text evidence="2 7">Belongs to the EMP24/GP25L family.</text>
</comment>
<keyword evidence="12" id="KW-1185">Reference proteome</keyword>
<reference evidence="11 12" key="1">
    <citation type="journal article" date="2015" name="Sci. Rep.">
        <title>Genome of the facultative scuticociliatosis pathogen Pseudocohnilembus persalinus provides insight into its virulence through horizontal gene transfer.</title>
        <authorList>
            <person name="Xiong J."/>
            <person name="Wang G."/>
            <person name="Cheng J."/>
            <person name="Tian M."/>
            <person name="Pan X."/>
            <person name="Warren A."/>
            <person name="Jiang C."/>
            <person name="Yuan D."/>
            <person name="Miao W."/>
        </authorList>
    </citation>
    <scope>NUCLEOTIDE SEQUENCE [LARGE SCALE GENOMIC DNA]</scope>
    <source>
        <strain evidence="11">36N120E</strain>
    </source>
</reference>
<keyword evidence="6 8" id="KW-0472">Membrane</keyword>
<dbReference type="PROSITE" id="PS50866">
    <property type="entry name" value="GOLD"/>
    <property type="match status" value="1"/>
</dbReference>
<comment type="subcellular location">
    <subcellularLocation>
        <location evidence="1 7">Membrane</location>
        <topology evidence="1 7">Single-pass type I membrane protein</topology>
    </subcellularLocation>
</comment>
<evidence type="ECO:0000313" key="12">
    <source>
        <dbReference type="Proteomes" id="UP000054937"/>
    </source>
</evidence>
<dbReference type="InterPro" id="IPR009038">
    <property type="entry name" value="GOLD_dom"/>
</dbReference>
<evidence type="ECO:0000256" key="5">
    <source>
        <dbReference type="ARBA" id="ARBA00022989"/>
    </source>
</evidence>
<accession>A0A0V0QPQ5</accession>
<proteinExistence type="inferred from homology"/>